<accession>A0AAN4ZFD2</accession>
<sequence>MILIYRSKKRRGRDLGLSGSASSSLFARGCSRRLGCLLGCSFRFRGRGRGLSSRASSLLGRGSRSSRCLLGGLGRTPALLGGHLRGSNSLGHFHRGSRRGGLSTLALGSDGSLGRTSPLSGRSRGIFGCGLASLACGTTASSLCHCSLRRVHLDD</sequence>
<dbReference type="Proteomes" id="UP001328107">
    <property type="component" value="Unassembled WGS sequence"/>
</dbReference>
<evidence type="ECO:0000313" key="1">
    <source>
        <dbReference type="EMBL" id="GMR36792.1"/>
    </source>
</evidence>
<protein>
    <submittedName>
        <fullName evidence="1">Uncharacterized protein</fullName>
    </submittedName>
</protein>
<organism evidence="1 2">
    <name type="scientific">Pristionchus mayeri</name>
    <dbReference type="NCBI Taxonomy" id="1317129"/>
    <lineage>
        <taxon>Eukaryota</taxon>
        <taxon>Metazoa</taxon>
        <taxon>Ecdysozoa</taxon>
        <taxon>Nematoda</taxon>
        <taxon>Chromadorea</taxon>
        <taxon>Rhabditida</taxon>
        <taxon>Rhabditina</taxon>
        <taxon>Diplogasteromorpha</taxon>
        <taxon>Diplogasteroidea</taxon>
        <taxon>Neodiplogasteridae</taxon>
        <taxon>Pristionchus</taxon>
    </lineage>
</organism>
<dbReference type="AlphaFoldDB" id="A0AAN4ZFD2"/>
<reference evidence="2" key="1">
    <citation type="submission" date="2022-10" db="EMBL/GenBank/DDBJ databases">
        <title>Genome assembly of Pristionchus species.</title>
        <authorList>
            <person name="Yoshida K."/>
            <person name="Sommer R.J."/>
        </authorList>
    </citation>
    <scope>NUCLEOTIDE SEQUENCE [LARGE SCALE GENOMIC DNA]</scope>
    <source>
        <strain evidence="2">RS5460</strain>
    </source>
</reference>
<name>A0AAN4ZFD2_9BILA</name>
<comment type="caution">
    <text evidence="1">The sequence shown here is derived from an EMBL/GenBank/DDBJ whole genome shotgun (WGS) entry which is preliminary data.</text>
</comment>
<gene>
    <name evidence="1" type="ORF">PMAYCL1PPCAC_06987</name>
</gene>
<dbReference type="EMBL" id="BTRK01000002">
    <property type="protein sequence ID" value="GMR36792.1"/>
    <property type="molecule type" value="Genomic_DNA"/>
</dbReference>
<proteinExistence type="predicted"/>
<evidence type="ECO:0000313" key="2">
    <source>
        <dbReference type="Proteomes" id="UP001328107"/>
    </source>
</evidence>
<keyword evidence="2" id="KW-1185">Reference proteome</keyword>